<dbReference type="CDD" id="cd13637">
    <property type="entry name" value="PBP2_Ca3427_like"/>
    <property type="match status" value="1"/>
</dbReference>
<gene>
    <name evidence="5" type="ORF">GQ43DRAFT_438509</name>
</gene>
<dbReference type="PANTHER" id="PTHR30024">
    <property type="entry name" value="ALIPHATIC SULFONATES-BINDING PROTEIN-RELATED"/>
    <property type="match status" value="1"/>
</dbReference>
<organism evidence="5 6">
    <name type="scientific">Delitschia confertaspora ATCC 74209</name>
    <dbReference type="NCBI Taxonomy" id="1513339"/>
    <lineage>
        <taxon>Eukaryota</taxon>
        <taxon>Fungi</taxon>
        <taxon>Dikarya</taxon>
        <taxon>Ascomycota</taxon>
        <taxon>Pezizomycotina</taxon>
        <taxon>Dothideomycetes</taxon>
        <taxon>Pleosporomycetidae</taxon>
        <taxon>Pleosporales</taxon>
        <taxon>Delitschiaceae</taxon>
        <taxon>Delitschia</taxon>
    </lineage>
</organism>
<feature type="domain" description="Ca3427-like PBP 2" evidence="4">
    <location>
        <begin position="89"/>
        <end position="199"/>
    </location>
</feature>
<dbReference type="Proteomes" id="UP000799536">
    <property type="component" value="Unassembled WGS sequence"/>
</dbReference>
<evidence type="ECO:0000313" key="5">
    <source>
        <dbReference type="EMBL" id="KAF2203777.1"/>
    </source>
</evidence>
<dbReference type="Gene3D" id="3.40.190.10">
    <property type="entry name" value="Periplasmic binding protein-like II"/>
    <property type="match status" value="2"/>
</dbReference>
<dbReference type="SUPFAM" id="SSF53850">
    <property type="entry name" value="Periplasmic binding protein-like II"/>
    <property type="match status" value="1"/>
</dbReference>
<evidence type="ECO:0000259" key="4">
    <source>
        <dbReference type="Pfam" id="PF22384"/>
    </source>
</evidence>
<evidence type="ECO:0000256" key="2">
    <source>
        <dbReference type="ARBA" id="ARBA00010742"/>
    </source>
</evidence>
<sequence>MSSGLRIGFVPEHFSTPLHFAHKHYNLTSTLLPFPSGTGHMVSALQSGEIDIGIGLTEGWIAALAKHQNQKKDAGFRLVGTYVETPLCWSISTGAARHELKSVNDLQGKTVGVSRVGSGSYVMSYVLADKHGWLDPPNAHPNPNSDSRTMEPPFPVEVLHTFANLRDAVNTKTADFFMWEYFTTKRYYDNGEIKKIGEIYTPWSSWKIVAASHLLHPHNWASGPGAAESSPLKDELQDALLKINQGVKHFEQNQEEAVQYISIKLDYSEKDARAWLKTVRFAQDVRGVDGSVVEETVRILDKAGVVDGKGIDLREMVAVERSEALKRI</sequence>
<proteinExistence type="inferred from homology"/>
<keyword evidence="6" id="KW-1185">Reference proteome</keyword>
<name>A0A9P4JQZ8_9PLEO</name>
<dbReference type="AlphaFoldDB" id="A0A9P4JQZ8"/>
<evidence type="ECO:0000256" key="1">
    <source>
        <dbReference type="ARBA" id="ARBA00004418"/>
    </source>
</evidence>
<dbReference type="GO" id="GO:0042597">
    <property type="term" value="C:periplasmic space"/>
    <property type="evidence" value="ECO:0007669"/>
    <property type="project" value="UniProtKB-SubCell"/>
</dbReference>
<keyword evidence="3" id="KW-0732">Signal</keyword>
<reference evidence="5" key="1">
    <citation type="journal article" date="2020" name="Stud. Mycol.">
        <title>101 Dothideomycetes genomes: a test case for predicting lifestyles and emergence of pathogens.</title>
        <authorList>
            <person name="Haridas S."/>
            <person name="Albert R."/>
            <person name="Binder M."/>
            <person name="Bloem J."/>
            <person name="Labutti K."/>
            <person name="Salamov A."/>
            <person name="Andreopoulos B."/>
            <person name="Baker S."/>
            <person name="Barry K."/>
            <person name="Bills G."/>
            <person name="Bluhm B."/>
            <person name="Cannon C."/>
            <person name="Castanera R."/>
            <person name="Culley D."/>
            <person name="Daum C."/>
            <person name="Ezra D."/>
            <person name="Gonzalez J."/>
            <person name="Henrissat B."/>
            <person name="Kuo A."/>
            <person name="Liang C."/>
            <person name="Lipzen A."/>
            <person name="Lutzoni F."/>
            <person name="Magnuson J."/>
            <person name="Mondo S."/>
            <person name="Nolan M."/>
            <person name="Ohm R."/>
            <person name="Pangilinan J."/>
            <person name="Park H.-J."/>
            <person name="Ramirez L."/>
            <person name="Alfaro M."/>
            <person name="Sun H."/>
            <person name="Tritt A."/>
            <person name="Yoshinaga Y."/>
            <person name="Zwiers L.-H."/>
            <person name="Turgeon B."/>
            <person name="Goodwin S."/>
            <person name="Spatafora J."/>
            <person name="Crous P."/>
            <person name="Grigoriev I."/>
        </authorList>
    </citation>
    <scope>NUCLEOTIDE SEQUENCE</scope>
    <source>
        <strain evidence="5">ATCC 74209</strain>
    </source>
</reference>
<protein>
    <recommendedName>
        <fullName evidence="4">Ca3427-like PBP 2 domain-containing protein</fullName>
    </recommendedName>
</protein>
<dbReference type="Pfam" id="PF22384">
    <property type="entry name" value="PBP2_Ca3427_like"/>
    <property type="match status" value="1"/>
</dbReference>
<dbReference type="OrthoDB" id="1363at2759"/>
<comment type="similarity">
    <text evidence="2">Belongs to the bacterial solute-binding protein SsuA/TauA family.</text>
</comment>
<comment type="subcellular location">
    <subcellularLocation>
        <location evidence="1">Periplasm</location>
    </subcellularLocation>
</comment>
<dbReference type="PANTHER" id="PTHR30024:SF47">
    <property type="entry name" value="TAURINE-BINDING PERIPLASMIC PROTEIN"/>
    <property type="match status" value="1"/>
</dbReference>
<accession>A0A9P4JQZ8</accession>
<comment type="caution">
    <text evidence="5">The sequence shown here is derived from an EMBL/GenBank/DDBJ whole genome shotgun (WGS) entry which is preliminary data.</text>
</comment>
<dbReference type="EMBL" id="ML993893">
    <property type="protein sequence ID" value="KAF2203777.1"/>
    <property type="molecule type" value="Genomic_DNA"/>
</dbReference>
<dbReference type="InterPro" id="IPR054364">
    <property type="entry name" value="Ca3427-like_PBP2"/>
</dbReference>
<evidence type="ECO:0000313" key="6">
    <source>
        <dbReference type="Proteomes" id="UP000799536"/>
    </source>
</evidence>
<evidence type="ECO:0000256" key="3">
    <source>
        <dbReference type="ARBA" id="ARBA00022729"/>
    </source>
</evidence>